<dbReference type="AlphaFoldDB" id="A0A016U588"/>
<dbReference type="Proteomes" id="UP000024635">
    <property type="component" value="Unassembled WGS sequence"/>
</dbReference>
<dbReference type="EMBL" id="JARK01001394">
    <property type="protein sequence ID" value="EYC09997.1"/>
    <property type="molecule type" value="Genomic_DNA"/>
</dbReference>
<evidence type="ECO:0000313" key="1">
    <source>
        <dbReference type="EMBL" id="EYC09997.1"/>
    </source>
</evidence>
<proteinExistence type="predicted"/>
<evidence type="ECO:0000313" key="2">
    <source>
        <dbReference type="Proteomes" id="UP000024635"/>
    </source>
</evidence>
<reference evidence="2" key="1">
    <citation type="journal article" date="2015" name="Nat. Genet.">
        <title>The genome and transcriptome of the zoonotic hookworm Ancylostoma ceylanicum identify infection-specific gene families.</title>
        <authorList>
            <person name="Schwarz E.M."/>
            <person name="Hu Y."/>
            <person name="Antoshechkin I."/>
            <person name="Miller M.M."/>
            <person name="Sternberg P.W."/>
            <person name="Aroian R.V."/>
        </authorList>
    </citation>
    <scope>NUCLEOTIDE SEQUENCE</scope>
    <source>
        <strain evidence="2">HY135</strain>
    </source>
</reference>
<organism evidence="1 2">
    <name type="scientific">Ancylostoma ceylanicum</name>
    <dbReference type="NCBI Taxonomy" id="53326"/>
    <lineage>
        <taxon>Eukaryota</taxon>
        <taxon>Metazoa</taxon>
        <taxon>Ecdysozoa</taxon>
        <taxon>Nematoda</taxon>
        <taxon>Chromadorea</taxon>
        <taxon>Rhabditida</taxon>
        <taxon>Rhabditina</taxon>
        <taxon>Rhabditomorpha</taxon>
        <taxon>Strongyloidea</taxon>
        <taxon>Ancylostomatidae</taxon>
        <taxon>Ancylostomatinae</taxon>
        <taxon>Ancylostoma</taxon>
    </lineage>
</organism>
<name>A0A016U588_9BILA</name>
<gene>
    <name evidence="1" type="primary">Acey_s0058.g2931</name>
    <name evidence="1" type="ORF">Y032_0058g2931</name>
</gene>
<keyword evidence="2" id="KW-1185">Reference proteome</keyword>
<sequence>MCISTSSEYRSGLNAYVAYIVCGGNLMYQCSASSTQTPWYQYTDPEEMEGLVGLGRDRTMDYASDSEPLTTALFYPILLEVPCKTGNRSWEVERDLK</sequence>
<protein>
    <submittedName>
        <fullName evidence="1">Uncharacterized protein</fullName>
    </submittedName>
</protein>
<accession>A0A016U588</accession>
<comment type="caution">
    <text evidence="1">The sequence shown here is derived from an EMBL/GenBank/DDBJ whole genome shotgun (WGS) entry which is preliminary data.</text>
</comment>